<comment type="caution">
    <text evidence="2">The sequence shown here is derived from an EMBL/GenBank/DDBJ whole genome shotgun (WGS) entry which is preliminary data.</text>
</comment>
<dbReference type="Proteomes" id="UP000735874">
    <property type="component" value="Unassembled WGS sequence"/>
</dbReference>
<dbReference type="EMBL" id="RCMK01001337">
    <property type="protein sequence ID" value="KAG2896493.1"/>
    <property type="molecule type" value="Genomic_DNA"/>
</dbReference>
<evidence type="ECO:0000313" key="1">
    <source>
        <dbReference type="EMBL" id="KAG2829709.1"/>
    </source>
</evidence>
<dbReference type="Proteomes" id="UP000736787">
    <property type="component" value="Unassembled WGS sequence"/>
</dbReference>
<dbReference type="EMBL" id="RCMG01001345">
    <property type="protein sequence ID" value="KAG2829709.1"/>
    <property type="molecule type" value="Genomic_DNA"/>
</dbReference>
<evidence type="ECO:0000313" key="2">
    <source>
        <dbReference type="EMBL" id="KAG2886346.1"/>
    </source>
</evidence>
<evidence type="ECO:0000313" key="4">
    <source>
        <dbReference type="EMBL" id="KAG2963279.1"/>
    </source>
</evidence>
<dbReference type="Proteomes" id="UP000774804">
    <property type="component" value="Unassembled WGS sequence"/>
</dbReference>
<name>A0A8T1ATJ2_9STRA</name>
<sequence length="84" mass="9283">MRPIGCEVSNEMESGTRRGYVTVSLRCKYCVCLAMHTNAHLTHASVVLIVSQADICGRPGNSQFSSLDQVLSLHLRYLRNQGSD</sequence>
<organism evidence="2 6">
    <name type="scientific">Phytophthora cactorum</name>
    <dbReference type="NCBI Taxonomy" id="29920"/>
    <lineage>
        <taxon>Eukaryota</taxon>
        <taxon>Sar</taxon>
        <taxon>Stramenopiles</taxon>
        <taxon>Oomycota</taxon>
        <taxon>Peronosporomycetes</taxon>
        <taxon>Peronosporales</taxon>
        <taxon>Peronosporaceae</taxon>
        <taxon>Phytophthora</taxon>
    </lineage>
</organism>
<accession>A0A8T1ATJ2</accession>
<dbReference type="Proteomes" id="UP000697107">
    <property type="component" value="Unassembled WGS sequence"/>
</dbReference>
<evidence type="ECO:0000313" key="6">
    <source>
        <dbReference type="Proteomes" id="UP000774804"/>
    </source>
</evidence>
<dbReference type="Proteomes" id="UP000760860">
    <property type="component" value="Unassembled WGS sequence"/>
</dbReference>
<protein>
    <submittedName>
        <fullName evidence="2">Uncharacterized protein</fullName>
    </submittedName>
</protein>
<dbReference type="AlphaFoldDB" id="A0A8T1ATJ2"/>
<reference evidence="2" key="1">
    <citation type="submission" date="2018-10" db="EMBL/GenBank/DDBJ databases">
        <title>Effector identification in a new, highly contiguous assembly of the strawberry crown rot pathogen Phytophthora cactorum.</title>
        <authorList>
            <person name="Armitage A.D."/>
            <person name="Nellist C.F."/>
            <person name="Bates H."/>
            <person name="Vickerstaff R.J."/>
            <person name="Harrison R.J."/>
        </authorList>
    </citation>
    <scope>NUCLEOTIDE SEQUENCE</scope>
    <source>
        <strain evidence="1">15-7</strain>
        <strain evidence="2">4032</strain>
        <strain evidence="3">4040</strain>
        <strain evidence="4">P415</strain>
        <strain evidence="5">P421</strain>
    </source>
</reference>
<dbReference type="EMBL" id="RCMI01001347">
    <property type="protein sequence ID" value="KAG2886346.1"/>
    <property type="molecule type" value="Genomic_DNA"/>
</dbReference>
<evidence type="ECO:0000313" key="3">
    <source>
        <dbReference type="EMBL" id="KAG2896493.1"/>
    </source>
</evidence>
<gene>
    <name evidence="1" type="ORF">PC113_g21245</name>
    <name evidence="2" type="ORF">PC115_g20705</name>
    <name evidence="3" type="ORF">PC117_g22980</name>
    <name evidence="4" type="ORF">PC118_g20979</name>
    <name evidence="5" type="ORF">PC129_g20511</name>
</gene>
<dbReference type="EMBL" id="RCML01001353">
    <property type="protein sequence ID" value="KAG2963279.1"/>
    <property type="molecule type" value="Genomic_DNA"/>
</dbReference>
<evidence type="ECO:0000313" key="5">
    <source>
        <dbReference type="EMBL" id="KAG3208463.1"/>
    </source>
</evidence>
<dbReference type="EMBL" id="RCMV01001467">
    <property type="protein sequence ID" value="KAG3208463.1"/>
    <property type="molecule type" value="Genomic_DNA"/>
</dbReference>
<proteinExistence type="predicted"/>